<keyword evidence="8 10" id="KW-0570">Pentose shunt</keyword>
<evidence type="ECO:0000256" key="2">
    <source>
        <dbReference type="ARBA" id="ARBA00004496"/>
    </source>
</evidence>
<dbReference type="SUPFAM" id="SSF51569">
    <property type="entry name" value="Aldolase"/>
    <property type="match status" value="1"/>
</dbReference>
<keyword evidence="12" id="KW-1185">Reference proteome</keyword>
<dbReference type="PIRSF" id="PIRSF036915">
    <property type="entry name" value="Trnald_Bac_Plnt"/>
    <property type="match status" value="1"/>
</dbReference>
<dbReference type="KEGG" id="ggr:HKW67_09090"/>
<comment type="similarity">
    <text evidence="4 10">Belongs to the transaldolase family. Type 2 subfamily.</text>
</comment>
<dbReference type="CDD" id="cd00955">
    <property type="entry name" value="Transaldolase_like"/>
    <property type="match status" value="1"/>
</dbReference>
<dbReference type="AlphaFoldDB" id="A0A6M4IS60"/>
<dbReference type="Proteomes" id="UP000500938">
    <property type="component" value="Chromosome"/>
</dbReference>
<evidence type="ECO:0000256" key="5">
    <source>
        <dbReference type="ARBA" id="ARBA00013151"/>
    </source>
</evidence>
<evidence type="ECO:0000256" key="4">
    <source>
        <dbReference type="ARBA" id="ARBA00008426"/>
    </source>
</evidence>
<dbReference type="InterPro" id="IPR004732">
    <property type="entry name" value="Transaldolase_2"/>
</dbReference>
<gene>
    <name evidence="10 11" type="primary">tal</name>
    <name evidence="11" type="ORF">HKW67_09090</name>
</gene>
<evidence type="ECO:0000256" key="6">
    <source>
        <dbReference type="ARBA" id="ARBA00022490"/>
    </source>
</evidence>
<comment type="catalytic activity">
    <reaction evidence="10">
        <text>D-sedoheptulose 7-phosphate + D-glyceraldehyde 3-phosphate = D-erythrose 4-phosphate + beta-D-fructose 6-phosphate</text>
        <dbReference type="Rhea" id="RHEA:17053"/>
        <dbReference type="ChEBI" id="CHEBI:16897"/>
        <dbReference type="ChEBI" id="CHEBI:57483"/>
        <dbReference type="ChEBI" id="CHEBI:57634"/>
        <dbReference type="ChEBI" id="CHEBI:59776"/>
        <dbReference type="EC" id="2.2.1.2"/>
    </reaction>
</comment>
<dbReference type="PANTHER" id="PTHR10683:SF31">
    <property type="entry name" value="TRANSALDOLASE"/>
    <property type="match status" value="1"/>
</dbReference>
<dbReference type="GO" id="GO:0005737">
    <property type="term" value="C:cytoplasm"/>
    <property type="evidence" value="ECO:0007669"/>
    <property type="project" value="UniProtKB-SubCell"/>
</dbReference>
<dbReference type="EC" id="2.2.1.2" evidence="5 10"/>
<dbReference type="RefSeq" id="WP_171225083.1">
    <property type="nucleotide sequence ID" value="NZ_CP053085.1"/>
</dbReference>
<dbReference type="GO" id="GO:0004801">
    <property type="term" value="F:transaldolase activity"/>
    <property type="evidence" value="ECO:0007669"/>
    <property type="project" value="UniProtKB-UniRule"/>
</dbReference>
<dbReference type="PANTHER" id="PTHR10683">
    <property type="entry name" value="TRANSALDOLASE"/>
    <property type="match status" value="1"/>
</dbReference>
<dbReference type="GO" id="GO:0005975">
    <property type="term" value="P:carbohydrate metabolic process"/>
    <property type="evidence" value="ECO:0007669"/>
    <property type="project" value="InterPro"/>
</dbReference>
<keyword evidence="6 10" id="KW-0963">Cytoplasm</keyword>
<evidence type="ECO:0000256" key="7">
    <source>
        <dbReference type="ARBA" id="ARBA00022679"/>
    </source>
</evidence>
<evidence type="ECO:0000256" key="9">
    <source>
        <dbReference type="ARBA" id="ARBA00023270"/>
    </source>
</evidence>
<keyword evidence="7 10" id="KW-0808">Transferase</keyword>
<reference evidence="11 12" key="1">
    <citation type="submission" date="2020-05" db="EMBL/GenBank/DDBJ databases">
        <title>Complete genome sequence of Gemmatimonas greenlandica TET16.</title>
        <authorList>
            <person name="Zeng Y."/>
        </authorList>
    </citation>
    <scope>NUCLEOTIDE SEQUENCE [LARGE SCALE GENOMIC DNA]</scope>
    <source>
        <strain evidence="11 12">TET16</strain>
    </source>
</reference>
<dbReference type="InterPro" id="IPR013785">
    <property type="entry name" value="Aldolase_TIM"/>
</dbReference>
<feature type="active site" description="Schiff-base intermediate with substrate" evidence="10">
    <location>
        <position position="139"/>
    </location>
</feature>
<keyword evidence="9 10" id="KW-0704">Schiff base</keyword>
<proteinExistence type="inferred from homology"/>
<evidence type="ECO:0000256" key="3">
    <source>
        <dbReference type="ARBA" id="ARBA00004857"/>
    </source>
</evidence>
<evidence type="ECO:0000313" key="11">
    <source>
        <dbReference type="EMBL" id="QJR35652.1"/>
    </source>
</evidence>
<name>A0A6M4IS60_9BACT</name>
<dbReference type="InterPro" id="IPR001585">
    <property type="entry name" value="TAL/FSA"/>
</dbReference>
<dbReference type="NCBIfam" id="TIGR00876">
    <property type="entry name" value="tal_mycobact"/>
    <property type="match status" value="1"/>
</dbReference>
<dbReference type="Pfam" id="PF00923">
    <property type="entry name" value="TAL_FSA"/>
    <property type="match status" value="1"/>
</dbReference>
<evidence type="ECO:0000256" key="10">
    <source>
        <dbReference type="HAMAP-Rule" id="MF_00493"/>
    </source>
</evidence>
<organism evidence="11 12">
    <name type="scientific">Gemmatimonas groenlandica</name>
    <dbReference type="NCBI Taxonomy" id="2732249"/>
    <lineage>
        <taxon>Bacteria</taxon>
        <taxon>Pseudomonadati</taxon>
        <taxon>Gemmatimonadota</taxon>
        <taxon>Gemmatimonadia</taxon>
        <taxon>Gemmatimonadales</taxon>
        <taxon>Gemmatimonadaceae</taxon>
        <taxon>Gemmatimonas</taxon>
    </lineage>
</organism>
<dbReference type="HAMAP" id="MF_00493">
    <property type="entry name" value="Transaldolase_2"/>
    <property type="match status" value="1"/>
</dbReference>
<dbReference type="NCBIfam" id="NF002881">
    <property type="entry name" value="PRK03343.1"/>
    <property type="match status" value="1"/>
</dbReference>
<comment type="subcellular location">
    <subcellularLocation>
        <location evidence="2 10">Cytoplasm</location>
    </subcellularLocation>
</comment>
<dbReference type="GO" id="GO:0006098">
    <property type="term" value="P:pentose-phosphate shunt"/>
    <property type="evidence" value="ECO:0007669"/>
    <property type="project" value="UniProtKB-UniRule"/>
</dbReference>
<evidence type="ECO:0000256" key="1">
    <source>
        <dbReference type="ARBA" id="ARBA00003518"/>
    </source>
</evidence>
<protein>
    <recommendedName>
        <fullName evidence="5 10">Transaldolase</fullName>
        <ecNumber evidence="5 10">2.2.1.2</ecNumber>
    </recommendedName>
</protein>
<evidence type="ECO:0000313" key="12">
    <source>
        <dbReference type="Proteomes" id="UP000500938"/>
    </source>
</evidence>
<evidence type="ECO:0000256" key="8">
    <source>
        <dbReference type="ARBA" id="ARBA00023126"/>
    </source>
</evidence>
<dbReference type="UniPathway" id="UPA00115">
    <property type="reaction ID" value="UER00414"/>
</dbReference>
<dbReference type="EMBL" id="CP053085">
    <property type="protein sequence ID" value="QJR35652.1"/>
    <property type="molecule type" value="Genomic_DNA"/>
</dbReference>
<comment type="pathway">
    <text evidence="3 10">Carbohydrate degradation; pentose phosphate pathway; D-glyceraldehyde 3-phosphate and beta-D-fructose 6-phosphate from D-ribose 5-phosphate and D-xylulose 5-phosphate (non-oxidative stage): step 2/3.</text>
</comment>
<comment type="function">
    <text evidence="1 10">Transaldolase is important for the balance of metabolites in the pentose-phosphate pathway.</text>
</comment>
<sequence length="386" mass="41099">MSTRLHALHAAGQSLWLDYIDRAMLSNGDLSRRIREDALTGQTSNPTIFEKALAEGAAYDAQLATLDGSRSDREAFEVVATTDVRDACDAFRIVYEQTDAIDGYVSLEVSPDLARDTHGTVAEARRLWQIVDRPNLMIKVPGTHEGAEAIRQLIADGINVNVTLLFSIDAHARVIEAFIAGLEDRAAAGQPVARIASVASFFISRVDSAIDKQLAGMAAANPAAADTFNALQGRAAIANAKLAYRLFTASFSSPRWAALAAHGAQVQRPLWASTSTKNPAYRDVIYVEELIGTNTVNTLPPATLEAFRDHGDVRASVAENVADAERVLSALESQGVSVQAVTDTLLAEGLASFEHSFVTLLSGLNRKRAALANTASSTGAPAVASL</sequence>
<accession>A0A6M4IS60</accession>
<dbReference type="Gene3D" id="3.20.20.70">
    <property type="entry name" value="Aldolase class I"/>
    <property type="match status" value="1"/>
</dbReference>